<evidence type="ECO:0000313" key="2">
    <source>
        <dbReference type="EMBL" id="SSC67153.1"/>
    </source>
</evidence>
<keyword evidence="3" id="KW-1185">Reference proteome</keyword>
<dbReference type="EMBL" id="UEYP01000003">
    <property type="protein sequence ID" value="SSC67153.1"/>
    <property type="molecule type" value="Genomic_DNA"/>
</dbReference>
<feature type="region of interest" description="Disordered" evidence="1">
    <location>
        <begin position="1"/>
        <end position="22"/>
    </location>
</feature>
<evidence type="ECO:0000256" key="1">
    <source>
        <dbReference type="SAM" id="MobiDB-lite"/>
    </source>
</evidence>
<name>A0A376AIA2_9HYPH</name>
<evidence type="ECO:0000313" key="3">
    <source>
        <dbReference type="Proteomes" id="UP000254764"/>
    </source>
</evidence>
<proteinExistence type="predicted"/>
<sequence>MARHLREFNGCGHGNSNGLNGPSSACRHLLPARGEKAEPFRPCGSLNCRALLRQLGASPLSPPAGRGSG</sequence>
<accession>A0A376AIA2</accession>
<protein>
    <submittedName>
        <fullName evidence="2">Uncharacterized protein</fullName>
    </submittedName>
</protein>
<organism evidence="2 3">
    <name type="scientific">Ciceribacter selenitireducens ATCC BAA-1503</name>
    <dbReference type="NCBI Taxonomy" id="1336235"/>
    <lineage>
        <taxon>Bacteria</taxon>
        <taxon>Pseudomonadati</taxon>
        <taxon>Pseudomonadota</taxon>
        <taxon>Alphaproteobacteria</taxon>
        <taxon>Hyphomicrobiales</taxon>
        <taxon>Rhizobiaceae</taxon>
        <taxon>Ciceribacter</taxon>
    </lineage>
</organism>
<dbReference type="Proteomes" id="UP000254764">
    <property type="component" value="Unassembled WGS sequence"/>
</dbReference>
<reference evidence="3" key="1">
    <citation type="submission" date="2018-07" db="EMBL/GenBank/DDBJ databases">
        <authorList>
            <person name="Peiro R."/>
            <person name="Begona"/>
            <person name="Cbmso G."/>
            <person name="Lopez M."/>
            <person name="Gonzalez S."/>
        </authorList>
    </citation>
    <scope>NUCLEOTIDE SEQUENCE [LARGE SCALE GENOMIC DNA]</scope>
</reference>
<dbReference type="AlphaFoldDB" id="A0A376AIA2"/>
<gene>
    <name evidence="2" type="ORF">RHIZ70_2861</name>
</gene>